<feature type="region of interest" description="Disordered" evidence="1">
    <location>
        <begin position="51"/>
        <end position="81"/>
    </location>
</feature>
<protein>
    <submittedName>
        <fullName evidence="2">Uncharacterized protein</fullName>
    </submittedName>
</protein>
<accession>A0AAV4FIU8</accession>
<gene>
    <name evidence="2" type="ORF">ElyMa_005727600</name>
</gene>
<dbReference type="AlphaFoldDB" id="A0AAV4FIU8"/>
<dbReference type="EMBL" id="BMAT01011473">
    <property type="protein sequence ID" value="GFR73328.1"/>
    <property type="molecule type" value="Genomic_DNA"/>
</dbReference>
<proteinExistence type="predicted"/>
<feature type="compositionally biased region" description="Polar residues" evidence="1">
    <location>
        <begin position="52"/>
        <end position="74"/>
    </location>
</feature>
<evidence type="ECO:0000256" key="1">
    <source>
        <dbReference type="SAM" id="MobiDB-lite"/>
    </source>
</evidence>
<reference evidence="2 3" key="1">
    <citation type="journal article" date="2021" name="Elife">
        <title>Chloroplast acquisition without the gene transfer in kleptoplastic sea slugs, Plakobranchus ocellatus.</title>
        <authorList>
            <person name="Maeda T."/>
            <person name="Takahashi S."/>
            <person name="Yoshida T."/>
            <person name="Shimamura S."/>
            <person name="Takaki Y."/>
            <person name="Nagai Y."/>
            <person name="Toyoda A."/>
            <person name="Suzuki Y."/>
            <person name="Arimoto A."/>
            <person name="Ishii H."/>
            <person name="Satoh N."/>
            <person name="Nishiyama T."/>
            <person name="Hasebe M."/>
            <person name="Maruyama T."/>
            <person name="Minagawa J."/>
            <person name="Obokata J."/>
            <person name="Shigenobu S."/>
        </authorList>
    </citation>
    <scope>NUCLEOTIDE SEQUENCE [LARGE SCALE GENOMIC DNA]</scope>
</reference>
<keyword evidence="3" id="KW-1185">Reference proteome</keyword>
<evidence type="ECO:0000313" key="3">
    <source>
        <dbReference type="Proteomes" id="UP000762676"/>
    </source>
</evidence>
<comment type="caution">
    <text evidence="2">The sequence shown here is derived from an EMBL/GenBank/DDBJ whole genome shotgun (WGS) entry which is preliminary data.</text>
</comment>
<dbReference type="Proteomes" id="UP000762676">
    <property type="component" value="Unassembled WGS sequence"/>
</dbReference>
<sequence length="142" mass="16267">MKGADVGTDYHLVLAKLRLKMKRHVIVNNGKRLKFQVNLLQDINKRKKFQKTRQVFSQSSTNDLPINPEQPSNEETAKAIKALKSNKAAGPYLIPPEELKVDIPTTVDILYGIFVNIWEQEKVHVRSDWKEGHLIKLPKKGD</sequence>
<organism evidence="2 3">
    <name type="scientific">Elysia marginata</name>
    <dbReference type="NCBI Taxonomy" id="1093978"/>
    <lineage>
        <taxon>Eukaryota</taxon>
        <taxon>Metazoa</taxon>
        <taxon>Spiralia</taxon>
        <taxon>Lophotrochozoa</taxon>
        <taxon>Mollusca</taxon>
        <taxon>Gastropoda</taxon>
        <taxon>Heterobranchia</taxon>
        <taxon>Euthyneura</taxon>
        <taxon>Panpulmonata</taxon>
        <taxon>Sacoglossa</taxon>
        <taxon>Placobranchoidea</taxon>
        <taxon>Plakobranchidae</taxon>
        <taxon>Elysia</taxon>
    </lineage>
</organism>
<evidence type="ECO:0000313" key="2">
    <source>
        <dbReference type="EMBL" id="GFR73328.1"/>
    </source>
</evidence>
<name>A0AAV4FIU8_9GAST</name>